<evidence type="ECO:0000313" key="2">
    <source>
        <dbReference type="EMBL" id="ROL54343.1"/>
    </source>
</evidence>
<dbReference type="Gene3D" id="3.30.420.10">
    <property type="entry name" value="Ribonuclease H-like superfamily/Ribonuclease H"/>
    <property type="match status" value="1"/>
</dbReference>
<keyword evidence="3" id="KW-1185">Reference proteome</keyword>
<dbReference type="OrthoDB" id="8956820at2759"/>
<dbReference type="Proteomes" id="UP000281406">
    <property type="component" value="Unassembled WGS sequence"/>
</dbReference>
<proteinExistence type="predicted"/>
<reference evidence="2 3" key="1">
    <citation type="submission" date="2018-10" db="EMBL/GenBank/DDBJ databases">
        <title>Genome assembly for a Yunnan-Guizhou Plateau 3E fish, Anabarilius grahami (Regan), and its evolutionary and genetic applications.</title>
        <authorList>
            <person name="Jiang W."/>
        </authorList>
    </citation>
    <scope>NUCLEOTIDE SEQUENCE [LARGE SCALE GENOMIC DNA]</scope>
    <source>
        <strain evidence="2">AG-KIZ</strain>
        <tissue evidence="2">Muscle</tissue>
    </source>
</reference>
<feature type="compositionally biased region" description="Polar residues" evidence="1">
    <location>
        <begin position="122"/>
        <end position="137"/>
    </location>
</feature>
<feature type="region of interest" description="Disordered" evidence="1">
    <location>
        <begin position="22"/>
        <end position="148"/>
    </location>
</feature>
<evidence type="ECO:0000256" key="1">
    <source>
        <dbReference type="SAM" id="MobiDB-lite"/>
    </source>
</evidence>
<protein>
    <submittedName>
        <fullName evidence="2">Transposable element Tc3 transposase</fullName>
    </submittedName>
</protein>
<evidence type="ECO:0000313" key="3">
    <source>
        <dbReference type="Proteomes" id="UP000281406"/>
    </source>
</evidence>
<feature type="compositionally biased region" description="Basic residues" evidence="1">
    <location>
        <begin position="79"/>
        <end position="105"/>
    </location>
</feature>
<dbReference type="AlphaFoldDB" id="A0A3N0Z7N6"/>
<organism evidence="2 3">
    <name type="scientific">Anabarilius grahami</name>
    <name type="common">Kanglang fish</name>
    <name type="synonym">Barilius grahami</name>
    <dbReference type="NCBI Taxonomy" id="495550"/>
    <lineage>
        <taxon>Eukaryota</taxon>
        <taxon>Metazoa</taxon>
        <taxon>Chordata</taxon>
        <taxon>Craniata</taxon>
        <taxon>Vertebrata</taxon>
        <taxon>Euteleostomi</taxon>
        <taxon>Actinopterygii</taxon>
        <taxon>Neopterygii</taxon>
        <taxon>Teleostei</taxon>
        <taxon>Ostariophysi</taxon>
        <taxon>Cypriniformes</taxon>
        <taxon>Xenocyprididae</taxon>
        <taxon>Xenocypridinae</taxon>
        <taxon>Xenocypridinae incertae sedis</taxon>
        <taxon>Anabarilius</taxon>
    </lineage>
</organism>
<dbReference type="InterPro" id="IPR036397">
    <property type="entry name" value="RNaseH_sf"/>
</dbReference>
<sequence>MKSVKGALENEIKRTVFYISKKDMTLKPHERRQNQAGPLRKKKPGRVPNGLSLDLHKDRLNHNNHQHHHSDQENNPRLAHTHSKKKKHLQKKHRPRRPGRPRKLTPRQERLLQRRVEENKHASSLQLSKEVESQTGEEQGESDSVAPDLNPIEHLWGILKRQVEHHSPSSIQSLKEVILEEWKKIDVAKCCQLVHSMPRRLGAVIKNHGDHTHY</sequence>
<dbReference type="EMBL" id="RJVU01007007">
    <property type="protein sequence ID" value="ROL54343.1"/>
    <property type="molecule type" value="Genomic_DNA"/>
</dbReference>
<feature type="compositionally biased region" description="Basic and acidic residues" evidence="1">
    <location>
        <begin position="106"/>
        <end position="121"/>
    </location>
</feature>
<dbReference type="GO" id="GO:0003676">
    <property type="term" value="F:nucleic acid binding"/>
    <property type="evidence" value="ECO:0007669"/>
    <property type="project" value="InterPro"/>
</dbReference>
<comment type="caution">
    <text evidence="2">The sequence shown here is derived from an EMBL/GenBank/DDBJ whole genome shotgun (WGS) entry which is preliminary data.</text>
</comment>
<gene>
    <name evidence="2" type="ORF">DPX16_10766</name>
</gene>
<feature type="compositionally biased region" description="Basic and acidic residues" evidence="1">
    <location>
        <begin position="22"/>
        <end position="33"/>
    </location>
</feature>
<accession>A0A3N0Z7N6</accession>
<name>A0A3N0Z7N6_ANAGA</name>